<evidence type="ECO:0000256" key="7">
    <source>
        <dbReference type="PROSITE-ProRule" id="PRU10141"/>
    </source>
</evidence>
<keyword evidence="8" id="KW-0472">Membrane</keyword>
<evidence type="ECO:0000256" key="4">
    <source>
        <dbReference type="ARBA" id="ARBA00022741"/>
    </source>
</evidence>
<dbReference type="InterPro" id="IPR004155">
    <property type="entry name" value="PBS_lyase_HEAT"/>
</dbReference>
<evidence type="ECO:0000256" key="5">
    <source>
        <dbReference type="ARBA" id="ARBA00022777"/>
    </source>
</evidence>
<dbReference type="EC" id="2.7.11.1" evidence="1"/>
<dbReference type="InterPro" id="IPR017441">
    <property type="entry name" value="Protein_kinase_ATP_BS"/>
</dbReference>
<feature type="binding site" evidence="7">
    <location>
        <position position="38"/>
    </location>
    <ligand>
        <name>ATP</name>
        <dbReference type="ChEBI" id="CHEBI:30616"/>
    </ligand>
</feature>
<dbReference type="RefSeq" id="WP_145375879.1">
    <property type="nucleotide sequence ID" value="NZ_CP036276.1"/>
</dbReference>
<dbReference type="InterPro" id="IPR008271">
    <property type="entry name" value="Ser/Thr_kinase_AS"/>
</dbReference>
<feature type="transmembrane region" description="Helical" evidence="8">
    <location>
        <begin position="452"/>
        <end position="475"/>
    </location>
</feature>
<dbReference type="PROSITE" id="PS00107">
    <property type="entry name" value="PROTEIN_KINASE_ATP"/>
    <property type="match status" value="1"/>
</dbReference>
<keyword evidence="3 10" id="KW-0808">Transferase</keyword>
<dbReference type="InterPro" id="IPR000719">
    <property type="entry name" value="Prot_kinase_dom"/>
</dbReference>
<organism evidence="10 11">
    <name type="scientific">Symmachiella dynata</name>
    <dbReference type="NCBI Taxonomy" id="2527995"/>
    <lineage>
        <taxon>Bacteria</taxon>
        <taxon>Pseudomonadati</taxon>
        <taxon>Planctomycetota</taxon>
        <taxon>Planctomycetia</taxon>
        <taxon>Planctomycetales</taxon>
        <taxon>Planctomycetaceae</taxon>
        <taxon>Symmachiella</taxon>
    </lineage>
</organism>
<evidence type="ECO:0000313" key="11">
    <source>
        <dbReference type="Proteomes" id="UP000319383"/>
    </source>
</evidence>
<sequence>MDNRWLWPFELKEKIGQGGMGVVYRARYVKNDREVAVKILPAEIAADKKIATRFERELEVLKKLKHPNIVYCFGGKCEGDQHFYAMELVEGGSLERLLKKRGRLPWEQVIEYTLQLCSALYFAHEHGFIHRDVKPGNLLLTNTGKLKLSDFGLARARSDVGLTEHGKTMGTFHYMSPEQIRGKPPLTGSADLYAMGCVMYEMMAGRPPFRGHSPAEILQKHLEKPAPPVSTNAMDCPAALEQIILDLLEKRVEDRPLSAIDVARRLKQVTQTTSLDATTRDITIRNTQAAQAVQEAMGTSERSFSGRAVTPKSWSMVLAVVAVMLMALLFWNGYSSNRPQTAGKGGELWVEALKNSNSDVRIAAAKALGEIGPSAEGSVEALTLALSEDSNREVRRAAAESLGQIGAPAASAMRELDKVYQTDAEPQVRQEAEAASNAIRNSKKEDKSLGAWPFYLAGILVALAGIGAVVFSRIARTMRN</sequence>
<dbReference type="SUPFAM" id="SSF48371">
    <property type="entry name" value="ARM repeat"/>
    <property type="match status" value="1"/>
</dbReference>
<keyword evidence="11" id="KW-1185">Reference proteome</keyword>
<dbReference type="AlphaFoldDB" id="A0A517ZMF6"/>
<dbReference type="FunFam" id="1.10.510.10:FF:000021">
    <property type="entry name" value="Serine/threonine protein kinase"/>
    <property type="match status" value="1"/>
</dbReference>
<dbReference type="InterPro" id="IPR016024">
    <property type="entry name" value="ARM-type_fold"/>
</dbReference>
<dbReference type="GO" id="GO:0005524">
    <property type="term" value="F:ATP binding"/>
    <property type="evidence" value="ECO:0007669"/>
    <property type="project" value="UniProtKB-UniRule"/>
</dbReference>
<dbReference type="EMBL" id="CP036276">
    <property type="protein sequence ID" value="QDU43664.1"/>
    <property type="molecule type" value="Genomic_DNA"/>
</dbReference>
<dbReference type="SMART" id="SM00220">
    <property type="entry name" value="S_TKc"/>
    <property type="match status" value="1"/>
</dbReference>
<evidence type="ECO:0000256" key="3">
    <source>
        <dbReference type="ARBA" id="ARBA00022679"/>
    </source>
</evidence>
<accession>A0A517ZMF6</accession>
<keyword evidence="2" id="KW-0723">Serine/threonine-protein kinase</keyword>
<reference evidence="10 11" key="1">
    <citation type="submission" date="2019-02" db="EMBL/GenBank/DDBJ databases">
        <title>Deep-cultivation of Planctomycetes and their phenomic and genomic characterization uncovers novel biology.</title>
        <authorList>
            <person name="Wiegand S."/>
            <person name="Jogler M."/>
            <person name="Boedeker C."/>
            <person name="Pinto D."/>
            <person name="Vollmers J."/>
            <person name="Rivas-Marin E."/>
            <person name="Kohn T."/>
            <person name="Peeters S.H."/>
            <person name="Heuer A."/>
            <person name="Rast P."/>
            <person name="Oberbeckmann S."/>
            <person name="Bunk B."/>
            <person name="Jeske O."/>
            <person name="Meyerdierks A."/>
            <person name="Storesund J.E."/>
            <person name="Kallscheuer N."/>
            <person name="Luecker S."/>
            <person name="Lage O.M."/>
            <person name="Pohl T."/>
            <person name="Merkel B.J."/>
            <person name="Hornburger P."/>
            <person name="Mueller R.-W."/>
            <person name="Bruemmer F."/>
            <person name="Labrenz M."/>
            <person name="Spormann A.M."/>
            <person name="Op den Camp H."/>
            <person name="Overmann J."/>
            <person name="Amann R."/>
            <person name="Jetten M.S.M."/>
            <person name="Mascher T."/>
            <person name="Medema M.H."/>
            <person name="Devos D.P."/>
            <person name="Kaster A.-K."/>
            <person name="Ovreas L."/>
            <person name="Rohde M."/>
            <person name="Galperin M.Y."/>
            <person name="Jogler C."/>
        </authorList>
    </citation>
    <scope>NUCLEOTIDE SEQUENCE [LARGE SCALE GENOMIC DNA]</scope>
    <source>
        <strain evidence="10 11">Mal52</strain>
    </source>
</reference>
<dbReference type="Pfam" id="PF00069">
    <property type="entry name" value="Pkinase"/>
    <property type="match status" value="1"/>
</dbReference>
<dbReference type="Gene3D" id="1.25.10.10">
    <property type="entry name" value="Leucine-rich Repeat Variant"/>
    <property type="match status" value="1"/>
</dbReference>
<dbReference type="PROSITE" id="PS00108">
    <property type="entry name" value="PROTEIN_KINASE_ST"/>
    <property type="match status" value="1"/>
</dbReference>
<keyword evidence="4 7" id="KW-0547">Nucleotide-binding</keyword>
<dbReference type="KEGG" id="sdyn:Mal52_21400"/>
<dbReference type="PANTHER" id="PTHR43289">
    <property type="entry name" value="MITOGEN-ACTIVATED PROTEIN KINASE KINASE KINASE 20-RELATED"/>
    <property type="match status" value="1"/>
</dbReference>
<feature type="transmembrane region" description="Helical" evidence="8">
    <location>
        <begin position="314"/>
        <end position="334"/>
    </location>
</feature>
<proteinExistence type="predicted"/>
<dbReference type="InterPro" id="IPR011009">
    <property type="entry name" value="Kinase-like_dom_sf"/>
</dbReference>
<dbReference type="SUPFAM" id="SSF56112">
    <property type="entry name" value="Protein kinase-like (PK-like)"/>
    <property type="match status" value="1"/>
</dbReference>
<keyword evidence="8" id="KW-1133">Transmembrane helix</keyword>
<dbReference type="PANTHER" id="PTHR43289:SF6">
    <property type="entry name" value="SERINE_THREONINE-PROTEIN KINASE NEKL-3"/>
    <property type="match status" value="1"/>
</dbReference>
<keyword evidence="5 10" id="KW-0418">Kinase</keyword>
<dbReference type="GO" id="GO:0004674">
    <property type="term" value="F:protein serine/threonine kinase activity"/>
    <property type="evidence" value="ECO:0007669"/>
    <property type="project" value="UniProtKB-KW"/>
</dbReference>
<evidence type="ECO:0000259" key="9">
    <source>
        <dbReference type="PROSITE" id="PS50011"/>
    </source>
</evidence>
<dbReference type="Pfam" id="PF13646">
    <property type="entry name" value="HEAT_2"/>
    <property type="match status" value="1"/>
</dbReference>
<evidence type="ECO:0000256" key="1">
    <source>
        <dbReference type="ARBA" id="ARBA00012513"/>
    </source>
</evidence>
<keyword evidence="8" id="KW-0812">Transmembrane</keyword>
<protein>
    <recommendedName>
        <fullName evidence="1">non-specific serine/threonine protein kinase</fullName>
        <ecNumber evidence="1">2.7.11.1</ecNumber>
    </recommendedName>
</protein>
<dbReference type="Gene3D" id="1.10.510.10">
    <property type="entry name" value="Transferase(Phosphotransferase) domain 1"/>
    <property type="match status" value="1"/>
</dbReference>
<name>A0A517ZMF6_9PLAN</name>
<dbReference type="InterPro" id="IPR011989">
    <property type="entry name" value="ARM-like"/>
</dbReference>
<evidence type="ECO:0000256" key="2">
    <source>
        <dbReference type="ARBA" id="ARBA00022527"/>
    </source>
</evidence>
<keyword evidence="6 7" id="KW-0067">ATP-binding</keyword>
<evidence type="ECO:0000256" key="8">
    <source>
        <dbReference type="SAM" id="Phobius"/>
    </source>
</evidence>
<gene>
    <name evidence="10" type="primary">pknB_7</name>
    <name evidence="10" type="ORF">Mal52_21400</name>
</gene>
<dbReference type="PROSITE" id="PS50011">
    <property type="entry name" value="PROTEIN_KINASE_DOM"/>
    <property type="match status" value="1"/>
</dbReference>
<evidence type="ECO:0000256" key="6">
    <source>
        <dbReference type="ARBA" id="ARBA00022840"/>
    </source>
</evidence>
<feature type="domain" description="Protein kinase" evidence="9">
    <location>
        <begin position="9"/>
        <end position="269"/>
    </location>
</feature>
<dbReference type="CDD" id="cd14014">
    <property type="entry name" value="STKc_PknB_like"/>
    <property type="match status" value="1"/>
</dbReference>
<dbReference type="Proteomes" id="UP000319383">
    <property type="component" value="Chromosome"/>
</dbReference>
<dbReference type="SMART" id="SM00567">
    <property type="entry name" value="EZ_HEAT"/>
    <property type="match status" value="2"/>
</dbReference>
<evidence type="ECO:0000313" key="10">
    <source>
        <dbReference type="EMBL" id="QDU43664.1"/>
    </source>
</evidence>
<dbReference type="Gene3D" id="3.30.200.20">
    <property type="entry name" value="Phosphorylase Kinase, domain 1"/>
    <property type="match status" value="1"/>
</dbReference>